<evidence type="ECO:0000256" key="5">
    <source>
        <dbReference type="ARBA" id="ARBA00023136"/>
    </source>
</evidence>
<keyword evidence="2" id="KW-1003">Cell membrane</keyword>
<feature type="transmembrane region" description="Helical" evidence="7">
    <location>
        <begin position="305"/>
        <end position="331"/>
    </location>
</feature>
<dbReference type="InterPro" id="IPR050250">
    <property type="entry name" value="Macrolide_Exporter_MacB"/>
</dbReference>
<proteinExistence type="inferred from homology"/>
<protein>
    <recommendedName>
        <fullName evidence="8">ABC3 transporter permease C-terminal domain-containing protein</fullName>
    </recommendedName>
</protein>
<evidence type="ECO:0000256" key="2">
    <source>
        <dbReference type="ARBA" id="ARBA00022475"/>
    </source>
</evidence>
<keyword evidence="5 7" id="KW-0472">Membrane</keyword>
<dbReference type="OrthoDB" id="9770036at2"/>
<evidence type="ECO:0000259" key="8">
    <source>
        <dbReference type="Pfam" id="PF02687"/>
    </source>
</evidence>
<evidence type="ECO:0000256" key="6">
    <source>
        <dbReference type="ARBA" id="ARBA00038076"/>
    </source>
</evidence>
<accession>A0A330LJC0</accession>
<dbReference type="GO" id="GO:0022857">
    <property type="term" value="F:transmembrane transporter activity"/>
    <property type="evidence" value="ECO:0007669"/>
    <property type="project" value="TreeGrafter"/>
</dbReference>
<dbReference type="KEGG" id="mya:MORIYA_0201"/>
<evidence type="ECO:0000256" key="4">
    <source>
        <dbReference type="ARBA" id="ARBA00022989"/>
    </source>
</evidence>
<keyword evidence="3 7" id="KW-0812">Transmembrane</keyword>
<dbReference type="PANTHER" id="PTHR30572:SF4">
    <property type="entry name" value="ABC TRANSPORTER PERMEASE YTRF"/>
    <property type="match status" value="1"/>
</dbReference>
<dbReference type="PANTHER" id="PTHR30572">
    <property type="entry name" value="MEMBRANE COMPONENT OF TRANSPORTER-RELATED"/>
    <property type="match status" value="1"/>
</dbReference>
<feature type="transmembrane region" description="Helical" evidence="7">
    <location>
        <begin position="352"/>
        <end position="385"/>
    </location>
</feature>
<comment type="similarity">
    <text evidence="6">Belongs to the ABC-4 integral membrane protein family.</text>
</comment>
<name>A0A330LJC0_9GAMM</name>
<dbReference type="RefSeq" id="WP_112711914.1">
    <property type="nucleotide sequence ID" value="NZ_LS483250.1"/>
</dbReference>
<reference evidence="10" key="1">
    <citation type="submission" date="2018-05" db="EMBL/GenBank/DDBJ databases">
        <authorList>
            <person name="Cea G.-C."/>
            <person name="William W."/>
        </authorList>
    </citation>
    <scope>NUCLEOTIDE SEQUENCE [LARGE SCALE GENOMIC DNA]</scope>
    <source>
        <strain evidence="10">DB21MT 5</strain>
    </source>
</reference>
<feature type="domain" description="ABC3 transporter permease C-terminal" evidence="8">
    <location>
        <begin position="309"/>
        <end position="423"/>
    </location>
</feature>
<evidence type="ECO:0000256" key="7">
    <source>
        <dbReference type="SAM" id="Phobius"/>
    </source>
</evidence>
<dbReference type="AlphaFoldDB" id="A0A330LJC0"/>
<evidence type="ECO:0000313" key="9">
    <source>
        <dbReference type="EMBL" id="SQD76679.1"/>
    </source>
</evidence>
<evidence type="ECO:0000256" key="3">
    <source>
        <dbReference type="ARBA" id="ARBA00022692"/>
    </source>
</evidence>
<feature type="transmembrane region" description="Helical" evidence="7">
    <location>
        <begin position="391"/>
        <end position="413"/>
    </location>
</feature>
<evidence type="ECO:0000313" key="10">
    <source>
        <dbReference type="Proteomes" id="UP000250163"/>
    </source>
</evidence>
<gene>
    <name evidence="9" type="ORF">MORIYA_0201</name>
</gene>
<evidence type="ECO:0000256" key="1">
    <source>
        <dbReference type="ARBA" id="ARBA00004651"/>
    </source>
</evidence>
<organism evidence="9 10">
    <name type="scientific">Moritella yayanosii</name>
    <dbReference type="NCBI Taxonomy" id="69539"/>
    <lineage>
        <taxon>Bacteria</taxon>
        <taxon>Pseudomonadati</taxon>
        <taxon>Pseudomonadota</taxon>
        <taxon>Gammaproteobacteria</taxon>
        <taxon>Alteromonadales</taxon>
        <taxon>Moritellaceae</taxon>
        <taxon>Moritella</taxon>
    </lineage>
</organism>
<dbReference type="Proteomes" id="UP000250163">
    <property type="component" value="Chromosome MORIYA"/>
</dbReference>
<keyword evidence="4 7" id="KW-1133">Transmembrane helix</keyword>
<keyword evidence="10" id="KW-1185">Reference proteome</keyword>
<dbReference type="InterPro" id="IPR003838">
    <property type="entry name" value="ABC3_permease_C"/>
</dbReference>
<sequence length="430" mass="46635">MFLLCLKQSMLRGRKRKMLAVFTLFLSAALLSALFAVSINIGDKMAREMKAYGANILIQSASETLAMNIDGVNYNPLSGQSFLNESALRDIKGIFWRNNIMGFAPKLTARVDIILTDKTLSQMPMMGTYFDKALAVEDEADYHTGMKIIAPYWQVEGSWPNDESITQVLIGKDIAVKYGVSINTPLTLSYHDRQYRVQVTGILTTGGEENQSVIVPLALAQQLLNLPGKIQQAQVSALTVPENALSKAARKDLAALSAEDFDKWYCTAYVSSIAHQLEEAIPGASVQPIWQVAASEGVVIEKLQLLLLVVTIAAFVAAGLGIASLMTTTILERSAEIGLMKSLGASNYEIHSLFYCEAMISSVIGAVFGCMAGAILARIIGWSLFGSPLEFSWIVVPVVIVVSVLIALGGSYFPAKAITKLYPVEVLHGQ</sequence>
<dbReference type="Pfam" id="PF02687">
    <property type="entry name" value="FtsX"/>
    <property type="match status" value="1"/>
</dbReference>
<comment type="subcellular location">
    <subcellularLocation>
        <location evidence="1">Cell membrane</location>
        <topology evidence="1">Multi-pass membrane protein</topology>
    </subcellularLocation>
</comment>
<dbReference type="GO" id="GO:0005886">
    <property type="term" value="C:plasma membrane"/>
    <property type="evidence" value="ECO:0007669"/>
    <property type="project" value="UniProtKB-SubCell"/>
</dbReference>
<dbReference type="EMBL" id="LS483250">
    <property type="protein sequence ID" value="SQD76679.1"/>
    <property type="molecule type" value="Genomic_DNA"/>
</dbReference>